<feature type="region of interest" description="Disordered" evidence="1">
    <location>
        <begin position="1"/>
        <end position="21"/>
    </location>
</feature>
<proteinExistence type="predicted"/>
<comment type="caution">
    <text evidence="2">The sequence shown here is derived from an EMBL/GenBank/DDBJ whole genome shotgun (WGS) entry which is preliminary data.</text>
</comment>
<reference evidence="2 3" key="1">
    <citation type="submission" date="2018-02" db="EMBL/GenBank/DDBJ databases">
        <title>Subsurface microbial communities from deep shales in Ohio and West Virginia, USA.</title>
        <authorList>
            <person name="Wrighton K."/>
        </authorList>
    </citation>
    <scope>NUCLEOTIDE SEQUENCE [LARGE SCALE GENOMIC DNA]</scope>
    <source>
        <strain evidence="2 3">OWC-DMM</strain>
    </source>
</reference>
<organism evidence="2 3">
    <name type="scientific">Methylobacter tundripaludum</name>
    <dbReference type="NCBI Taxonomy" id="173365"/>
    <lineage>
        <taxon>Bacteria</taxon>
        <taxon>Pseudomonadati</taxon>
        <taxon>Pseudomonadota</taxon>
        <taxon>Gammaproteobacteria</taxon>
        <taxon>Methylococcales</taxon>
        <taxon>Methylococcaceae</taxon>
        <taxon>Methylobacter</taxon>
    </lineage>
</organism>
<evidence type="ECO:0000313" key="3">
    <source>
        <dbReference type="Proteomes" id="UP000240010"/>
    </source>
</evidence>
<dbReference type="Proteomes" id="UP000240010">
    <property type="component" value="Unassembled WGS sequence"/>
</dbReference>
<sequence length="144" mass="16293">MVNNVNVSCYNGTPPQTENSNRKIAGGPVYNHEDLAALLKNGEGMLLAWSKKCINDLQKYELTLEDALELIQLALQEGTFLGSEWCIQKPSGPWAACDAYRLYRSEWILHAHKDMRIEYYVKFAIAKTGVLILIASCHPSEDRY</sequence>
<evidence type="ECO:0000256" key="1">
    <source>
        <dbReference type="SAM" id="MobiDB-lite"/>
    </source>
</evidence>
<evidence type="ECO:0000313" key="2">
    <source>
        <dbReference type="EMBL" id="PPK75628.1"/>
    </source>
</evidence>
<gene>
    <name evidence="2" type="ORF">B0F87_10597</name>
</gene>
<dbReference type="AlphaFoldDB" id="A0A2S6HDT7"/>
<accession>A0A2S6HDT7</accession>
<name>A0A2S6HDT7_9GAMM</name>
<protein>
    <submittedName>
        <fullName evidence="2">Uncharacterized protein</fullName>
    </submittedName>
</protein>
<dbReference type="EMBL" id="PTIZ01000005">
    <property type="protein sequence ID" value="PPK75628.1"/>
    <property type="molecule type" value="Genomic_DNA"/>
</dbReference>
<feature type="compositionally biased region" description="Polar residues" evidence="1">
    <location>
        <begin position="1"/>
        <end position="19"/>
    </location>
</feature>